<evidence type="ECO:0000256" key="1">
    <source>
        <dbReference type="SAM" id="MobiDB-lite"/>
    </source>
</evidence>
<proteinExistence type="predicted"/>
<dbReference type="AlphaFoldDB" id="A0A835UX45"/>
<dbReference type="PANTHER" id="PTHR13382">
    <property type="entry name" value="MITOCHONDRIAL ATP SYNTHASE COUPLING FACTOR B"/>
    <property type="match status" value="1"/>
</dbReference>
<evidence type="ECO:0000313" key="3">
    <source>
        <dbReference type="Proteomes" id="UP000639772"/>
    </source>
</evidence>
<dbReference type="GO" id="GO:0005737">
    <property type="term" value="C:cytoplasm"/>
    <property type="evidence" value="ECO:0007669"/>
    <property type="project" value="TreeGrafter"/>
</dbReference>
<accession>A0A835UX45</accession>
<dbReference type="Gene3D" id="3.80.10.10">
    <property type="entry name" value="Ribonuclease Inhibitor"/>
    <property type="match status" value="2"/>
</dbReference>
<evidence type="ECO:0000313" key="2">
    <source>
        <dbReference type="EMBL" id="KAG0475660.1"/>
    </source>
</evidence>
<dbReference type="PANTHER" id="PTHR13382:SF21">
    <property type="entry name" value="OS12G0601000 PROTEIN"/>
    <property type="match status" value="1"/>
</dbReference>
<protein>
    <submittedName>
        <fullName evidence="2">Uncharacterized protein</fullName>
    </submittedName>
</protein>
<dbReference type="InterPro" id="IPR050648">
    <property type="entry name" value="F-box_LRR-repeat"/>
</dbReference>
<sequence length="507" mass="54565">MQKYRREQVTAPRPSSVFLIFPAWTHMAGEKMARNLLSSPASSQSSSFCIPLSIISPPLPSPTLPLSSKPNLYGDALLLLRRRSPSGPGEEARELQLWPVRPPEEGPRMSLLLSCSRPRAPAFRPPPPSRALLRRGGCGDSAALCAGLGVGGRGGGGGGGGVRRRSGGADDMFGDGSETADTKGADGAAMVCRGWRECVRRIWISADEIRIRVSQIRFVGSVFQRCSGLSRLSLIMESDADSTVLACVAFSCPNLECLEISLAKNAVNRITGDELGRFVAEKRSLSVLKVEGCNNLGFLNLSSCSLSTLWLSDLSSISKTAAYCPNLKELSLDFAQQRNDSTDLVSMMDSLGCGCPSLRNIHIASTRLCNDVVRALADANFRGLRMLSLVLGSRVTDASVAAIISCYTNLELLDLSGSSISDNGVGMICNAFARTLSRLLLALCPNITSSDHLEVLNEFSSVENQFSLKRSADGSKRVHVPRFLSQAPCEDEKGKKMRPRPCIVHLN</sequence>
<dbReference type="Proteomes" id="UP000639772">
    <property type="component" value="Chromosome 7"/>
</dbReference>
<feature type="region of interest" description="Disordered" evidence="1">
    <location>
        <begin position="154"/>
        <end position="181"/>
    </location>
</feature>
<organism evidence="2 3">
    <name type="scientific">Vanilla planifolia</name>
    <name type="common">Vanilla</name>
    <dbReference type="NCBI Taxonomy" id="51239"/>
    <lineage>
        <taxon>Eukaryota</taxon>
        <taxon>Viridiplantae</taxon>
        <taxon>Streptophyta</taxon>
        <taxon>Embryophyta</taxon>
        <taxon>Tracheophyta</taxon>
        <taxon>Spermatophyta</taxon>
        <taxon>Magnoliopsida</taxon>
        <taxon>Liliopsida</taxon>
        <taxon>Asparagales</taxon>
        <taxon>Orchidaceae</taxon>
        <taxon>Vanilloideae</taxon>
        <taxon>Vanilleae</taxon>
        <taxon>Vanilla</taxon>
    </lineage>
</organism>
<comment type="caution">
    <text evidence="2">The sequence shown here is derived from an EMBL/GenBank/DDBJ whole genome shotgun (WGS) entry which is preliminary data.</text>
</comment>
<name>A0A835UX45_VANPL</name>
<dbReference type="EMBL" id="JADCNM010000007">
    <property type="protein sequence ID" value="KAG0475660.1"/>
    <property type="molecule type" value="Genomic_DNA"/>
</dbReference>
<dbReference type="SUPFAM" id="SSF52047">
    <property type="entry name" value="RNI-like"/>
    <property type="match status" value="1"/>
</dbReference>
<dbReference type="InterPro" id="IPR032675">
    <property type="entry name" value="LRR_dom_sf"/>
</dbReference>
<dbReference type="OrthoDB" id="6362633at2759"/>
<gene>
    <name evidence="2" type="ORF">HPP92_015346</name>
</gene>
<reference evidence="2 3" key="1">
    <citation type="journal article" date="2020" name="Nat. Food">
        <title>A phased Vanilla planifolia genome enables genetic improvement of flavour and production.</title>
        <authorList>
            <person name="Hasing T."/>
            <person name="Tang H."/>
            <person name="Brym M."/>
            <person name="Khazi F."/>
            <person name="Huang T."/>
            <person name="Chambers A.H."/>
        </authorList>
    </citation>
    <scope>NUCLEOTIDE SEQUENCE [LARGE SCALE GENOMIC DNA]</scope>
    <source>
        <tissue evidence="2">Leaf</tissue>
    </source>
</reference>